<keyword evidence="6 7" id="KW-0624">Polysaccharide degradation</keyword>
<dbReference type="EC" id="3.2.1.131" evidence="7"/>
<evidence type="ECO:0000256" key="6">
    <source>
        <dbReference type="ARBA" id="ARBA00023326"/>
    </source>
</evidence>
<gene>
    <name evidence="11" type="ORF">P8935_03560</name>
</gene>
<evidence type="ECO:0000313" key="11">
    <source>
        <dbReference type="EMBL" id="XBH18416.1"/>
    </source>
</evidence>
<feature type="domain" description="Alpha glucuronidase N-terminal" evidence="8">
    <location>
        <begin position="53"/>
        <end position="161"/>
    </location>
</feature>
<dbReference type="Gene3D" id="2.60.120.260">
    <property type="entry name" value="Galactose-binding domain-like"/>
    <property type="match status" value="1"/>
</dbReference>
<evidence type="ECO:0000259" key="9">
    <source>
        <dbReference type="Pfam" id="PF07477"/>
    </source>
</evidence>
<evidence type="ECO:0000256" key="5">
    <source>
        <dbReference type="ARBA" id="ARBA00023295"/>
    </source>
</evidence>
<dbReference type="InterPro" id="IPR037054">
    <property type="entry name" value="A-glucoronidase_C_sf"/>
</dbReference>
<dbReference type="InterPro" id="IPR029018">
    <property type="entry name" value="Hex-like_dom2"/>
</dbReference>
<comment type="similarity">
    <text evidence="1 7">Belongs to the glycosyl hydrolase 67 family.</text>
</comment>
<feature type="domain" description="Glycosyl hydrolase family 67 C-terminal" evidence="9">
    <location>
        <begin position="491"/>
        <end position="712"/>
    </location>
</feature>
<evidence type="ECO:0000256" key="3">
    <source>
        <dbReference type="ARBA" id="ARBA00022801"/>
    </source>
</evidence>
<dbReference type="GO" id="GO:0005576">
    <property type="term" value="C:extracellular region"/>
    <property type="evidence" value="ECO:0007669"/>
    <property type="project" value="InterPro"/>
</dbReference>
<evidence type="ECO:0000256" key="2">
    <source>
        <dbReference type="ARBA" id="ARBA00022651"/>
    </source>
</evidence>
<reference evidence="11" key="1">
    <citation type="submission" date="2023-03" db="EMBL/GenBank/DDBJ databases">
        <title>Edaphobacter sp.</title>
        <authorList>
            <person name="Huber K.J."/>
            <person name="Papendorf J."/>
            <person name="Pilke C."/>
            <person name="Bunk B."/>
            <person name="Sproeer C."/>
            <person name="Pester M."/>
        </authorList>
    </citation>
    <scope>NUCLEOTIDE SEQUENCE</scope>
    <source>
        <strain evidence="11">DSM 110680</strain>
    </source>
</reference>
<dbReference type="RefSeq" id="WP_348263641.1">
    <property type="nucleotide sequence ID" value="NZ_CP121196.1"/>
</dbReference>
<evidence type="ECO:0000256" key="1">
    <source>
        <dbReference type="ARBA" id="ARBA00008833"/>
    </source>
</evidence>
<evidence type="ECO:0000256" key="4">
    <source>
        <dbReference type="ARBA" id="ARBA00023277"/>
    </source>
</evidence>
<proteinExistence type="inferred from homology"/>
<name>A0AAU7DM13_9BACT</name>
<protein>
    <recommendedName>
        <fullName evidence="7">Xylan alpha-1,2-glucuronidase</fullName>
        <ecNumber evidence="7">3.2.1.131</ecNumber>
    </recommendedName>
</protein>
<keyword evidence="4 7" id="KW-0119">Carbohydrate metabolism</keyword>
<evidence type="ECO:0000259" key="10">
    <source>
        <dbReference type="Pfam" id="PF07488"/>
    </source>
</evidence>
<feature type="domain" description="Glycosyl hydrolase family 67 catalytic" evidence="10">
    <location>
        <begin position="165"/>
        <end position="486"/>
    </location>
</feature>
<dbReference type="Pfam" id="PF03648">
    <property type="entry name" value="Glyco_hydro_67N"/>
    <property type="match status" value="1"/>
</dbReference>
<dbReference type="GO" id="GO:0033939">
    <property type="term" value="F:xylan alpha-1,2-glucuronosidase activity"/>
    <property type="evidence" value="ECO:0007669"/>
    <property type="project" value="UniProtKB-EC"/>
</dbReference>
<dbReference type="Gene3D" id="3.30.379.10">
    <property type="entry name" value="Chitobiase/beta-hexosaminidase domain 2-like"/>
    <property type="match status" value="1"/>
</dbReference>
<dbReference type="SUPFAM" id="SSF51445">
    <property type="entry name" value="(Trans)glycosidases"/>
    <property type="match status" value="1"/>
</dbReference>
<evidence type="ECO:0000259" key="8">
    <source>
        <dbReference type="Pfam" id="PF03648"/>
    </source>
</evidence>
<dbReference type="GO" id="GO:0046559">
    <property type="term" value="F:alpha-glucuronidase activity"/>
    <property type="evidence" value="ECO:0007669"/>
    <property type="project" value="InterPro"/>
</dbReference>
<keyword evidence="5 7" id="KW-0326">Glycosidase</keyword>
<dbReference type="PANTHER" id="PTHR39207:SF1">
    <property type="entry name" value="ALPHA-GLUCURONIDASE A"/>
    <property type="match status" value="1"/>
</dbReference>
<keyword evidence="2 7" id="KW-0858">Xylan degradation</keyword>
<dbReference type="CDD" id="cd02795">
    <property type="entry name" value="CBM6-CBM35-CBM36_like"/>
    <property type="match status" value="1"/>
</dbReference>
<dbReference type="InterPro" id="IPR017853">
    <property type="entry name" value="GH"/>
</dbReference>
<dbReference type="AlphaFoldDB" id="A0AAU7DM13"/>
<dbReference type="Gene3D" id="3.20.20.80">
    <property type="entry name" value="Glycosidases"/>
    <property type="match status" value="1"/>
</dbReference>
<dbReference type="InterPro" id="IPR005154">
    <property type="entry name" value="Glyco_hydro_67_aGlcAse_N"/>
</dbReference>
<comment type="catalytic activity">
    <reaction evidence="7">
        <text>Hydrolysis of (1-&gt;2)-alpha-D-(4-O-methyl)glucuronosyl links in the main chain of hardwood xylans.</text>
        <dbReference type="EC" id="3.2.1.131"/>
    </reaction>
</comment>
<evidence type="ECO:0000256" key="7">
    <source>
        <dbReference type="RuleBase" id="RU361198"/>
    </source>
</evidence>
<dbReference type="InterPro" id="IPR011100">
    <property type="entry name" value="Glyco_hydro_67_cat"/>
</dbReference>
<keyword evidence="3 7" id="KW-0378">Hydrolase</keyword>
<dbReference type="Pfam" id="PF07477">
    <property type="entry name" value="Glyco_hydro_67C"/>
    <property type="match status" value="1"/>
</dbReference>
<accession>A0AAU7DM13</accession>
<dbReference type="PANTHER" id="PTHR39207">
    <property type="entry name" value="ALPHA-GLUCURONIDASE A"/>
    <property type="match status" value="1"/>
</dbReference>
<dbReference type="Gene3D" id="3.90.1330.10">
    <property type="entry name" value="Alpha-glucuronidase, C-terminal domain"/>
    <property type="match status" value="1"/>
</dbReference>
<dbReference type="EMBL" id="CP121196">
    <property type="protein sequence ID" value="XBH18416.1"/>
    <property type="molecule type" value="Genomic_DNA"/>
</dbReference>
<sequence length="864" mass="95021">MRNSPPNPHSTQNRVPPVSLLRPGIRSLLSKGLVFVAVLQCGFTISAQTASQAWLKYHPLSKPLTVPMRVSPLGQSLLEQTAAIELRRGLLSLSGGTPLESGPNMIELGTVQELRKQDPKQALPSLEQDEFLISAHRGDLIREIDIIGGSDRAILYGAFALLRNLAQGNDMSKVNLRERPAMSIRWVDEWDNADGSIERGYAGRSIFFDDGHVREDLAPVGEYARLLASIGIDGCNLNNVNNAAVFLTPQMLEGIARIAETMRPYGVRVSLSVDIASPQKIGGLNTFDPLDPAVKSWWTTKINEIYSLIPDFAGFTVKADSEGQPGPASFGRTPADAANTLAAALAPHNGVVLYRAFVYNHHADWRDPKADRARAAYDIFHPLDGKFASNVIIQTKEGPIDFQVREPVSPLFGGLTQTSQAMELQITQEYTGQQRHLVYLAPMWKQVLDFDMRAGGASTPVKQIISGKSFNRKLGGMVGVSGIGQQAWLSSPLALANLYAFGRLAWNPDLTSEQIADEWTRQTISNDPAAVRTVTKMLMQSWPAYENYTGPLGLQTLTDITGSHYGPNIESSENNGWGQWHRADHDGVGMDRSVATGTGFVGQYSPEVAKLYESATTTPDDLLLFFHHVPYTWKLHDRKTVIQYLYDSHYDGAAQAAQFVDEWTSLKARIDPELYNDMLPRLQYQAGHAIVWRDAITQYFLKLSGIPDAQGRAGHYPNRLEAEDAHLTGYKVIDVNPWEDASGGRAVNCDQNAKQPSCSAEWTYNAKAGRFNIAVQYFDLQGGTARFVLTINGQPPSPDASWSADGMFPTTRPHADNSTRHIVHNVALKPGDIVRVEGTPDRQDPAALDYIEILPATSENSGHS</sequence>
<organism evidence="11">
    <name type="scientific">Telmatobacter sp. DSM 110680</name>
    <dbReference type="NCBI Taxonomy" id="3036704"/>
    <lineage>
        <taxon>Bacteria</taxon>
        <taxon>Pseudomonadati</taxon>
        <taxon>Acidobacteriota</taxon>
        <taxon>Terriglobia</taxon>
        <taxon>Terriglobales</taxon>
        <taxon>Acidobacteriaceae</taxon>
        <taxon>Telmatobacter</taxon>
    </lineage>
</organism>
<dbReference type="Pfam" id="PF07488">
    <property type="entry name" value="Glyco_hydro_67M"/>
    <property type="match status" value="1"/>
</dbReference>
<dbReference type="InterPro" id="IPR011099">
    <property type="entry name" value="Glyco_hydro_67_C"/>
</dbReference>
<dbReference type="GO" id="GO:0045493">
    <property type="term" value="P:xylan catabolic process"/>
    <property type="evidence" value="ECO:0007669"/>
    <property type="project" value="UniProtKB-KW"/>
</dbReference>
<dbReference type="SUPFAM" id="SSF55545">
    <property type="entry name" value="beta-N-acetylhexosaminidase-like domain"/>
    <property type="match status" value="1"/>
</dbReference>
<comment type="subunit">
    <text evidence="7">Homodimer.</text>
</comment>